<dbReference type="Gramene" id="AUR62011817-RA">
    <property type="protein sequence ID" value="AUR62011817-RA:cds"/>
    <property type="gene ID" value="AUR62011817"/>
</dbReference>
<feature type="repeat" description="PPR" evidence="3">
    <location>
        <begin position="280"/>
        <end position="314"/>
    </location>
</feature>
<proteinExistence type="inferred from homology"/>
<dbReference type="EnsemblPlants" id="AUR62011817-RA">
    <property type="protein sequence ID" value="AUR62011817-RA:cds"/>
    <property type="gene ID" value="AUR62011817"/>
</dbReference>
<organism evidence="5 6">
    <name type="scientific">Chenopodium quinoa</name>
    <name type="common">Quinoa</name>
    <dbReference type="NCBI Taxonomy" id="63459"/>
    <lineage>
        <taxon>Eukaryota</taxon>
        <taxon>Viridiplantae</taxon>
        <taxon>Streptophyta</taxon>
        <taxon>Embryophyta</taxon>
        <taxon>Tracheophyta</taxon>
        <taxon>Spermatophyta</taxon>
        <taxon>Magnoliopsida</taxon>
        <taxon>eudicotyledons</taxon>
        <taxon>Gunneridae</taxon>
        <taxon>Pentapetalae</taxon>
        <taxon>Caryophyllales</taxon>
        <taxon>Chenopodiaceae</taxon>
        <taxon>Chenopodioideae</taxon>
        <taxon>Atripliceae</taxon>
        <taxon>Chenopodium</taxon>
    </lineage>
</organism>
<name>A0A803LF61_CHEQI</name>
<dbReference type="Pfam" id="PF01535">
    <property type="entry name" value="PPR"/>
    <property type="match status" value="2"/>
</dbReference>
<accession>A0A803LF61</accession>
<evidence type="ECO:0000256" key="2">
    <source>
        <dbReference type="ARBA" id="ARBA00022737"/>
    </source>
</evidence>
<dbReference type="PANTHER" id="PTHR47933">
    <property type="entry name" value="PENTATRICOPEPTIDE REPEAT-CONTAINING PROTEIN 1, MITOCHONDRIAL"/>
    <property type="match status" value="1"/>
</dbReference>
<feature type="repeat" description="PPR" evidence="3">
    <location>
        <begin position="453"/>
        <end position="487"/>
    </location>
</feature>
<feature type="repeat" description="PPR" evidence="3">
    <location>
        <begin position="488"/>
        <end position="522"/>
    </location>
</feature>
<dbReference type="PANTHER" id="PTHR47933:SF55">
    <property type="entry name" value="PENTACOTRIPEPTIDE-REPEAT REGION OF PRORP DOMAIN-CONTAINING PROTEIN"/>
    <property type="match status" value="1"/>
</dbReference>
<feature type="repeat" description="PPR" evidence="3">
    <location>
        <begin position="593"/>
        <end position="627"/>
    </location>
</feature>
<comment type="similarity">
    <text evidence="1">Belongs to the PPR family. P subfamily.</text>
</comment>
<dbReference type="InterPro" id="IPR011990">
    <property type="entry name" value="TPR-like_helical_dom_sf"/>
</dbReference>
<feature type="repeat" description="PPR" evidence="3">
    <location>
        <begin position="558"/>
        <end position="592"/>
    </location>
</feature>
<evidence type="ECO:0000256" key="3">
    <source>
        <dbReference type="PROSITE-ProRule" id="PRU00708"/>
    </source>
</evidence>
<sequence length="757" mass="84885">MTLFSLTKRPFTSTSSLSLSSATSFHGSHHHYSTTLCSAYSAGRLRRQRGVLFFRWQQQQQVCFLQGSSVPLSRFHQSSFDCCVHRFNCQVSSYLSSSIALPDLQERLLDSKLRGCNLKNFEHGFSISVVPNVYFVRSMSFSVNYGVSFGGLLVPVCNSNWILPKFGGSKKVGILGFGGCYRGFSSCEEERESDGEDDEEREGSEGTFESSADPEEVSRVAKLIGELFALDRNMEAVLSESGIELSHDLVVDVLRRFKHARKPAFRFFCWAGQRPGFSHDSRTYNAMLLILGKTRQFETMGSLLEEMGEKGLLDMESFMIAIKAYAAGKERKKAVGVFELMKNYGFKVGVETINCMLDALAREKMVKEAQALYDRLKSRFTPNMKTYSVLLNGWCRVKNLMEAGKIWNEMIDQGLKPDLITHNIMLDGLLKVNKKSDAVKLFEVMKAKGPTPNVRSYTILIRDLCKHSKLREAVAYFDEMMASGCEPDAGVYTCLITGFGNIKKMDMVFGLLKEMKEKGYPPDGQLYNALIKLMTNRRMPDDAVRIYKKMIQNEIQPTIHTYNMMMKSYFIAGNSEMACAVWDEMVQRGCCPDENSYTVLIGGLIRQGRSEEACKHVEEMINKGMKVPELDFNRFAADFSKVGRPNILEELARKMRLSGNSEVSEVFARWAQMTQKRGPTTESKCAALCIVEANVTKKSGRDPPIYVVISVALAVDFKTGSASQLVLLSRCGSLISGLLKSATFIHTAALGQVQYTV</sequence>
<keyword evidence="2" id="KW-0677">Repeat</keyword>
<dbReference type="Pfam" id="PF13812">
    <property type="entry name" value="PPR_3"/>
    <property type="match status" value="1"/>
</dbReference>
<evidence type="ECO:0000256" key="4">
    <source>
        <dbReference type="SAM" id="MobiDB-lite"/>
    </source>
</evidence>
<keyword evidence="6" id="KW-1185">Reference proteome</keyword>
<reference evidence="5" key="1">
    <citation type="journal article" date="2017" name="Nature">
        <title>The genome of Chenopodium quinoa.</title>
        <authorList>
            <person name="Jarvis D.E."/>
            <person name="Ho Y.S."/>
            <person name="Lightfoot D.J."/>
            <person name="Schmoeckel S.M."/>
            <person name="Li B."/>
            <person name="Borm T.J.A."/>
            <person name="Ohyanagi H."/>
            <person name="Mineta K."/>
            <person name="Michell C.T."/>
            <person name="Saber N."/>
            <person name="Kharbatia N.M."/>
            <person name="Rupper R.R."/>
            <person name="Sharp A.R."/>
            <person name="Dally N."/>
            <person name="Boughton B.A."/>
            <person name="Woo Y.H."/>
            <person name="Gao G."/>
            <person name="Schijlen E.G.W.M."/>
            <person name="Guo X."/>
            <person name="Momin A.A."/>
            <person name="Negrao S."/>
            <person name="Al-Babili S."/>
            <person name="Gehring C."/>
            <person name="Roessner U."/>
            <person name="Jung C."/>
            <person name="Murphy K."/>
            <person name="Arold S.T."/>
            <person name="Gojobori T."/>
            <person name="van der Linden C.G."/>
            <person name="van Loo E.N."/>
            <person name="Jellen E.N."/>
            <person name="Maughan P.J."/>
            <person name="Tester M."/>
        </authorList>
    </citation>
    <scope>NUCLEOTIDE SEQUENCE [LARGE SCALE GENOMIC DNA]</scope>
    <source>
        <strain evidence="5">cv. PI 614886</strain>
    </source>
</reference>
<feature type="repeat" description="PPR" evidence="3">
    <location>
        <begin position="523"/>
        <end position="557"/>
    </location>
</feature>
<dbReference type="Gene3D" id="1.25.40.10">
    <property type="entry name" value="Tetratricopeptide repeat domain"/>
    <property type="match status" value="3"/>
</dbReference>
<feature type="region of interest" description="Disordered" evidence="4">
    <location>
        <begin position="190"/>
        <end position="215"/>
    </location>
</feature>
<dbReference type="InterPro" id="IPR051240">
    <property type="entry name" value="Mito_RNA-Proc/Resp"/>
</dbReference>
<feature type="repeat" description="PPR" evidence="3">
    <location>
        <begin position="418"/>
        <end position="452"/>
    </location>
</feature>
<dbReference type="InterPro" id="IPR002885">
    <property type="entry name" value="PPR_rpt"/>
</dbReference>
<feature type="repeat" description="PPR" evidence="3">
    <location>
        <begin position="383"/>
        <end position="417"/>
    </location>
</feature>
<evidence type="ECO:0008006" key="7">
    <source>
        <dbReference type="Google" id="ProtNLM"/>
    </source>
</evidence>
<evidence type="ECO:0000256" key="1">
    <source>
        <dbReference type="ARBA" id="ARBA00007626"/>
    </source>
</evidence>
<dbReference type="GO" id="GO:0003729">
    <property type="term" value="F:mRNA binding"/>
    <property type="evidence" value="ECO:0007669"/>
    <property type="project" value="TreeGrafter"/>
</dbReference>
<dbReference type="PROSITE" id="PS51375">
    <property type="entry name" value="PPR"/>
    <property type="match status" value="8"/>
</dbReference>
<feature type="compositionally biased region" description="Acidic residues" evidence="4">
    <location>
        <begin position="190"/>
        <end position="202"/>
    </location>
</feature>
<dbReference type="OMA" id="SHRFFRW"/>
<dbReference type="Pfam" id="PF13041">
    <property type="entry name" value="PPR_2"/>
    <property type="match status" value="2"/>
</dbReference>
<protein>
    <recommendedName>
        <fullName evidence="7">Pentatricopeptide repeat-containing protein</fullName>
    </recommendedName>
</protein>
<reference evidence="5" key="2">
    <citation type="submission" date="2021-03" db="UniProtKB">
        <authorList>
            <consortium name="EnsemblPlants"/>
        </authorList>
    </citation>
    <scope>IDENTIFICATION</scope>
</reference>
<dbReference type="NCBIfam" id="TIGR00756">
    <property type="entry name" value="PPR"/>
    <property type="match status" value="7"/>
</dbReference>
<dbReference type="Proteomes" id="UP000596660">
    <property type="component" value="Unplaced"/>
</dbReference>
<evidence type="ECO:0000313" key="5">
    <source>
        <dbReference type="EnsemblPlants" id="AUR62011817-RA:cds"/>
    </source>
</evidence>
<dbReference type="AlphaFoldDB" id="A0A803LF61"/>
<evidence type="ECO:0000313" key="6">
    <source>
        <dbReference type="Proteomes" id="UP000596660"/>
    </source>
</evidence>